<dbReference type="Proteomes" id="UP000238206">
    <property type="component" value="Unassembled WGS sequence"/>
</dbReference>
<comment type="caution">
    <text evidence="1">The sequence shown here is derived from an EMBL/GenBank/DDBJ whole genome shotgun (WGS) entry which is preliminary data.</text>
</comment>
<dbReference type="EMBL" id="PUIQ01000048">
    <property type="protein sequence ID" value="PQP13120.1"/>
    <property type="molecule type" value="Genomic_DNA"/>
</dbReference>
<accession>A0A2S8IED3</accession>
<dbReference type="AlphaFoldDB" id="A0A2S8IED3"/>
<protein>
    <submittedName>
        <fullName evidence="1">Uncharacterized protein</fullName>
    </submittedName>
</protein>
<sequence>MYEKQMSAIAEGFRLVADSYEGHEQAVLDVIADCQSAMEEEREGAIGAWEQRELDYARVAVRDGFLRLALVAAEKALIVSQLPRDEYEYGLNYGRPQ</sequence>
<organism evidence="1 2">
    <name type="scientific">Burkholderia cepacia</name>
    <name type="common">Pseudomonas cepacia</name>
    <dbReference type="NCBI Taxonomy" id="292"/>
    <lineage>
        <taxon>Bacteria</taxon>
        <taxon>Pseudomonadati</taxon>
        <taxon>Pseudomonadota</taxon>
        <taxon>Betaproteobacteria</taxon>
        <taxon>Burkholderiales</taxon>
        <taxon>Burkholderiaceae</taxon>
        <taxon>Burkholderia</taxon>
        <taxon>Burkholderia cepacia complex</taxon>
    </lineage>
</organism>
<proteinExistence type="predicted"/>
<dbReference type="RefSeq" id="WP_059447327.1">
    <property type="nucleotide sequence ID" value="NZ_PUIQ01000048.1"/>
</dbReference>
<evidence type="ECO:0000313" key="2">
    <source>
        <dbReference type="Proteomes" id="UP000238206"/>
    </source>
</evidence>
<evidence type="ECO:0000313" key="1">
    <source>
        <dbReference type="EMBL" id="PQP13120.1"/>
    </source>
</evidence>
<reference evidence="1 2" key="1">
    <citation type="submission" date="2018-02" db="EMBL/GenBank/DDBJ databases">
        <title>Draft genome sequencing of Burkholderia cepacia Y14-15.</title>
        <authorList>
            <person name="Zheng B.-X."/>
        </authorList>
    </citation>
    <scope>NUCLEOTIDE SEQUENCE [LARGE SCALE GENOMIC DNA]</scope>
    <source>
        <strain evidence="1 2">Y14-15</strain>
    </source>
</reference>
<name>A0A2S8IED3_BURCE</name>
<gene>
    <name evidence="1" type="ORF">C5615_29865</name>
</gene>